<dbReference type="PANTHER" id="PTHR32071">
    <property type="entry name" value="TRANSCRIPTIONAL REGULATORY PROTEIN"/>
    <property type="match status" value="1"/>
</dbReference>
<feature type="domain" description="Response regulatory" evidence="8">
    <location>
        <begin position="11"/>
        <end position="125"/>
    </location>
</feature>
<evidence type="ECO:0000256" key="4">
    <source>
        <dbReference type="ARBA" id="ARBA00023125"/>
    </source>
</evidence>
<dbReference type="Gene3D" id="3.40.50.300">
    <property type="entry name" value="P-loop containing nucleotide triphosphate hydrolases"/>
    <property type="match status" value="1"/>
</dbReference>
<dbReference type="InterPro" id="IPR058031">
    <property type="entry name" value="AAA_lid_NorR"/>
</dbReference>
<evidence type="ECO:0000256" key="6">
    <source>
        <dbReference type="PROSITE-ProRule" id="PRU00169"/>
    </source>
</evidence>
<keyword evidence="3" id="KW-0805">Transcription regulation</keyword>
<evidence type="ECO:0000256" key="5">
    <source>
        <dbReference type="ARBA" id="ARBA00023163"/>
    </source>
</evidence>
<dbReference type="OrthoDB" id="9804019at2"/>
<dbReference type="SMART" id="SM00382">
    <property type="entry name" value="AAA"/>
    <property type="match status" value="1"/>
</dbReference>
<dbReference type="FunFam" id="3.40.50.300:FF:000006">
    <property type="entry name" value="DNA-binding transcriptional regulator NtrC"/>
    <property type="match status" value="1"/>
</dbReference>
<dbReference type="GO" id="GO:0000160">
    <property type="term" value="P:phosphorelay signal transduction system"/>
    <property type="evidence" value="ECO:0007669"/>
    <property type="project" value="InterPro"/>
</dbReference>
<dbReference type="InterPro" id="IPR002197">
    <property type="entry name" value="HTH_Fis"/>
</dbReference>
<dbReference type="Gene3D" id="3.40.50.2300">
    <property type="match status" value="1"/>
</dbReference>
<dbReference type="InterPro" id="IPR025944">
    <property type="entry name" value="Sigma_54_int_dom_CS"/>
</dbReference>
<dbReference type="GO" id="GO:0043565">
    <property type="term" value="F:sequence-specific DNA binding"/>
    <property type="evidence" value="ECO:0007669"/>
    <property type="project" value="InterPro"/>
</dbReference>
<dbReference type="InterPro" id="IPR025943">
    <property type="entry name" value="Sigma_54_int_dom_ATP-bd_2"/>
</dbReference>
<dbReference type="Pfam" id="PF00158">
    <property type="entry name" value="Sigma54_activat"/>
    <property type="match status" value="1"/>
</dbReference>
<dbReference type="Pfam" id="PF25601">
    <property type="entry name" value="AAA_lid_14"/>
    <property type="match status" value="1"/>
</dbReference>
<dbReference type="InterPro" id="IPR002078">
    <property type="entry name" value="Sigma_54_int"/>
</dbReference>
<keyword evidence="2" id="KW-0067">ATP-binding</keyword>
<keyword evidence="4" id="KW-0238">DNA-binding</keyword>
<name>A0A4R6Z7C7_9GAMM</name>
<keyword evidence="6" id="KW-0597">Phosphoprotein</keyword>
<protein>
    <submittedName>
        <fullName evidence="9">Two-component response regulator AlgB</fullName>
    </submittedName>
</protein>
<keyword evidence="10" id="KW-1185">Reference proteome</keyword>
<feature type="domain" description="Sigma-54 factor interaction" evidence="7">
    <location>
        <begin position="149"/>
        <end position="378"/>
    </location>
</feature>
<gene>
    <name evidence="9" type="ORF">DFR29_102284</name>
</gene>
<dbReference type="GO" id="GO:0006355">
    <property type="term" value="P:regulation of DNA-templated transcription"/>
    <property type="evidence" value="ECO:0007669"/>
    <property type="project" value="InterPro"/>
</dbReference>
<evidence type="ECO:0000256" key="1">
    <source>
        <dbReference type="ARBA" id="ARBA00022741"/>
    </source>
</evidence>
<dbReference type="InterPro" id="IPR003593">
    <property type="entry name" value="AAA+_ATPase"/>
</dbReference>
<dbReference type="Gene3D" id="1.10.8.60">
    <property type="match status" value="1"/>
</dbReference>
<dbReference type="PANTHER" id="PTHR32071:SF113">
    <property type="entry name" value="ALGINATE BIOSYNTHESIS TRANSCRIPTIONAL REGULATORY PROTEIN ALGB"/>
    <property type="match status" value="1"/>
</dbReference>
<dbReference type="PROSITE" id="PS50045">
    <property type="entry name" value="SIGMA54_INTERACT_4"/>
    <property type="match status" value="1"/>
</dbReference>
<comment type="caution">
    <text evidence="9">The sequence shown here is derived from an EMBL/GenBank/DDBJ whole genome shotgun (WGS) entry which is preliminary data.</text>
</comment>
<dbReference type="SMART" id="SM00448">
    <property type="entry name" value="REC"/>
    <property type="match status" value="1"/>
</dbReference>
<dbReference type="Pfam" id="PF02954">
    <property type="entry name" value="HTH_8"/>
    <property type="match status" value="1"/>
</dbReference>
<keyword evidence="5" id="KW-0804">Transcription</keyword>
<dbReference type="InterPro" id="IPR027417">
    <property type="entry name" value="P-loop_NTPase"/>
</dbReference>
<dbReference type="PROSITE" id="PS50110">
    <property type="entry name" value="RESPONSE_REGULATORY"/>
    <property type="match status" value="1"/>
</dbReference>
<dbReference type="PROSITE" id="PS00675">
    <property type="entry name" value="SIGMA54_INTERACT_1"/>
    <property type="match status" value="1"/>
</dbReference>
<dbReference type="InterPro" id="IPR025662">
    <property type="entry name" value="Sigma_54_int_dom_ATP-bd_1"/>
</dbReference>
<dbReference type="Gene3D" id="1.10.10.60">
    <property type="entry name" value="Homeodomain-like"/>
    <property type="match status" value="1"/>
</dbReference>
<dbReference type="AlphaFoldDB" id="A0A4R6Z7C7"/>
<feature type="modified residue" description="4-aspartylphosphate" evidence="6">
    <location>
        <position position="60"/>
    </location>
</feature>
<dbReference type="PROSITE" id="PS00676">
    <property type="entry name" value="SIGMA54_INTERACT_2"/>
    <property type="match status" value="1"/>
</dbReference>
<evidence type="ECO:0000256" key="2">
    <source>
        <dbReference type="ARBA" id="ARBA00022840"/>
    </source>
</evidence>
<dbReference type="PROSITE" id="PS00688">
    <property type="entry name" value="SIGMA54_INTERACT_3"/>
    <property type="match status" value="1"/>
</dbReference>
<dbReference type="SUPFAM" id="SSF52540">
    <property type="entry name" value="P-loop containing nucleoside triphosphate hydrolases"/>
    <property type="match status" value="1"/>
</dbReference>
<sequence>MNEPTTPPRERVLLVDDDATVLRNFRLCLEDEGYQVNTAPNSGSALSAVSRSVFDVCVLDLHIGEEYGLDLLPQLRAAAPWMRVIMATAESDAAIAVSAMRAGAADYLIKPCEPEQLLRSVAQQAQARRLERRIDELESSRGESLPDSLDSLNPAMSRLLEMARQASETDATVLILGESGTGKNVLARNIHLWSMRRKAGFATVNCPSLSAELLESELFGHVKGAFTGAHDHRQGRVQVAEGGTLFLDEIGEFPLSLQPKFLRFLQDREYERVGDPRTRTADVRIIAATNRDLATAVADGTFRNDLYYRLNVISLTVPPLRERPEDVLSIADKLLANLVARYRRPARRFAANARNALLAYSWPGNVRELANAIERAVILCAGEEIAYEHLPFAASGLSAASLASATPRAGDPVTIEQLERAHIEAVLGATPTLDVAAKHLGIDASTLYRKRKSYGLG</sequence>
<accession>A0A4R6Z7C7</accession>
<dbReference type="EMBL" id="SNZH01000002">
    <property type="protein sequence ID" value="TDR47624.1"/>
    <property type="molecule type" value="Genomic_DNA"/>
</dbReference>
<evidence type="ECO:0000256" key="3">
    <source>
        <dbReference type="ARBA" id="ARBA00023015"/>
    </source>
</evidence>
<keyword evidence="1" id="KW-0547">Nucleotide-binding</keyword>
<dbReference type="GO" id="GO:0005524">
    <property type="term" value="F:ATP binding"/>
    <property type="evidence" value="ECO:0007669"/>
    <property type="project" value="UniProtKB-KW"/>
</dbReference>
<proteinExistence type="predicted"/>
<dbReference type="Proteomes" id="UP000295293">
    <property type="component" value="Unassembled WGS sequence"/>
</dbReference>
<dbReference type="InterPro" id="IPR009057">
    <property type="entry name" value="Homeodomain-like_sf"/>
</dbReference>
<dbReference type="RefSeq" id="WP_133817341.1">
    <property type="nucleotide sequence ID" value="NZ_SNZH01000002.1"/>
</dbReference>
<dbReference type="InterPro" id="IPR001789">
    <property type="entry name" value="Sig_transdc_resp-reg_receiver"/>
</dbReference>
<dbReference type="InterPro" id="IPR011006">
    <property type="entry name" value="CheY-like_superfamily"/>
</dbReference>
<evidence type="ECO:0000313" key="10">
    <source>
        <dbReference type="Proteomes" id="UP000295293"/>
    </source>
</evidence>
<reference evidence="9 10" key="1">
    <citation type="submission" date="2019-03" db="EMBL/GenBank/DDBJ databases">
        <title>Genomic Encyclopedia of Type Strains, Phase IV (KMG-IV): sequencing the most valuable type-strain genomes for metagenomic binning, comparative biology and taxonomic classification.</title>
        <authorList>
            <person name="Goeker M."/>
        </authorList>
    </citation>
    <scope>NUCLEOTIDE SEQUENCE [LARGE SCALE GENOMIC DNA]</scope>
    <source>
        <strain evidence="9 10">DSM 21667</strain>
    </source>
</reference>
<evidence type="ECO:0000313" key="9">
    <source>
        <dbReference type="EMBL" id="TDR47624.1"/>
    </source>
</evidence>
<dbReference type="SUPFAM" id="SSF46689">
    <property type="entry name" value="Homeodomain-like"/>
    <property type="match status" value="1"/>
</dbReference>
<dbReference type="Pfam" id="PF00072">
    <property type="entry name" value="Response_reg"/>
    <property type="match status" value="1"/>
</dbReference>
<evidence type="ECO:0000259" key="7">
    <source>
        <dbReference type="PROSITE" id="PS50045"/>
    </source>
</evidence>
<evidence type="ECO:0000259" key="8">
    <source>
        <dbReference type="PROSITE" id="PS50110"/>
    </source>
</evidence>
<organism evidence="9 10">
    <name type="scientific">Tahibacter aquaticus</name>
    <dbReference type="NCBI Taxonomy" id="520092"/>
    <lineage>
        <taxon>Bacteria</taxon>
        <taxon>Pseudomonadati</taxon>
        <taxon>Pseudomonadota</taxon>
        <taxon>Gammaproteobacteria</taxon>
        <taxon>Lysobacterales</taxon>
        <taxon>Rhodanobacteraceae</taxon>
        <taxon>Tahibacter</taxon>
    </lineage>
</organism>
<dbReference type="CDD" id="cd00009">
    <property type="entry name" value="AAA"/>
    <property type="match status" value="1"/>
</dbReference>
<dbReference type="SUPFAM" id="SSF52172">
    <property type="entry name" value="CheY-like"/>
    <property type="match status" value="1"/>
</dbReference>